<evidence type="ECO:0000313" key="2">
    <source>
        <dbReference type="EMBL" id="AFD26088.1"/>
    </source>
</evidence>
<feature type="transmembrane region" description="Helical" evidence="1">
    <location>
        <begin position="96"/>
        <end position="116"/>
    </location>
</feature>
<evidence type="ECO:0000313" key="3">
    <source>
        <dbReference type="Proteomes" id="UP000007575"/>
    </source>
</evidence>
<dbReference type="AlphaFoldDB" id="H8GYP1"/>
<reference evidence="2 3" key="1">
    <citation type="journal article" date="2012" name="PLoS ONE">
        <title>Genome sequence and transcriptome analysis of the radioresistant bacterium Deinococcus gobiensis: insights into the extreme environmental adaptations.</title>
        <authorList>
            <person name="Yuan M."/>
            <person name="Chen M."/>
            <person name="Zhang W."/>
            <person name="Lu W."/>
            <person name="Wang J."/>
            <person name="Yang M."/>
            <person name="Zhao P."/>
            <person name="Tang R."/>
            <person name="Li X."/>
            <person name="Hao Y."/>
            <person name="Zhou Z."/>
            <person name="Zhan Y."/>
            <person name="Yu H."/>
            <person name="Teng C."/>
            <person name="Yan Y."/>
            <person name="Ping S."/>
            <person name="Wang Y."/>
            <person name="Lin M."/>
        </authorList>
    </citation>
    <scope>NUCLEOTIDE SEQUENCE [LARGE SCALE GENOMIC DNA]</scope>
    <source>
        <strain evidence="2 3">I-0</strain>
    </source>
</reference>
<feature type="transmembrane region" description="Helical" evidence="1">
    <location>
        <begin position="65"/>
        <end position="84"/>
    </location>
</feature>
<dbReference type="STRING" id="745776.DGo_CA2161"/>
<feature type="transmembrane region" description="Helical" evidence="1">
    <location>
        <begin position="38"/>
        <end position="58"/>
    </location>
</feature>
<sequence length="126" mass="12828">MLRASFWLTALIFMPAGLFLYFLPPSVAALVGVSPLWLARFSGGLLLAWGAYQLAASFAPDAVKVGGLVGGNLLSVAALLPPTLREGSLLAPSLRSVLLGLCAVLAALAVAATLTAPPRMGQGGRA</sequence>
<name>H8GYP1_DEIGI</name>
<gene>
    <name evidence="2" type="ordered locus">DGo_CA2161</name>
</gene>
<dbReference type="Proteomes" id="UP000007575">
    <property type="component" value="Chromosome"/>
</dbReference>
<protein>
    <submittedName>
        <fullName evidence="2">Uncharacterized protein</fullName>
    </submittedName>
</protein>
<dbReference type="OrthoDB" id="74197at2"/>
<dbReference type="PATRIC" id="fig|745776.4.peg.2218"/>
<dbReference type="EMBL" id="CP002191">
    <property type="protein sequence ID" value="AFD26088.1"/>
    <property type="molecule type" value="Genomic_DNA"/>
</dbReference>
<keyword evidence="1" id="KW-0472">Membrane</keyword>
<proteinExistence type="predicted"/>
<dbReference type="HOGENOM" id="CLU_151802_0_0_0"/>
<evidence type="ECO:0000256" key="1">
    <source>
        <dbReference type="SAM" id="Phobius"/>
    </source>
</evidence>
<keyword evidence="1" id="KW-0812">Transmembrane</keyword>
<dbReference type="RefSeq" id="WP_014685571.1">
    <property type="nucleotide sequence ID" value="NC_017790.1"/>
</dbReference>
<keyword evidence="1" id="KW-1133">Transmembrane helix</keyword>
<dbReference type="KEGG" id="dgo:DGo_CA2161"/>
<accession>H8GYP1</accession>
<keyword evidence="3" id="KW-1185">Reference proteome</keyword>
<organism evidence="2 3">
    <name type="scientific">Deinococcus gobiensis (strain DSM 21396 / JCM 16679 / CGMCC 1.7299 / I-0)</name>
    <dbReference type="NCBI Taxonomy" id="745776"/>
    <lineage>
        <taxon>Bacteria</taxon>
        <taxon>Thermotogati</taxon>
        <taxon>Deinococcota</taxon>
        <taxon>Deinococci</taxon>
        <taxon>Deinococcales</taxon>
        <taxon>Deinococcaceae</taxon>
        <taxon>Deinococcus</taxon>
    </lineage>
</organism>